<organism evidence="2 3">
    <name type="scientific">Vibrio hangzhouensis</name>
    <dbReference type="NCBI Taxonomy" id="462991"/>
    <lineage>
        <taxon>Bacteria</taxon>
        <taxon>Pseudomonadati</taxon>
        <taxon>Pseudomonadota</taxon>
        <taxon>Gammaproteobacteria</taxon>
        <taxon>Vibrionales</taxon>
        <taxon>Vibrionaceae</taxon>
        <taxon>Vibrio</taxon>
    </lineage>
</organism>
<dbReference type="RefSeq" id="WP_146060828.1">
    <property type="nucleotide sequence ID" value="NZ_FNVG01000001.1"/>
</dbReference>
<protein>
    <submittedName>
        <fullName evidence="2">Uncharacterized protein</fullName>
    </submittedName>
</protein>
<dbReference type="EMBL" id="FNVG01000001">
    <property type="protein sequence ID" value="SEF40985.1"/>
    <property type="molecule type" value="Genomic_DNA"/>
</dbReference>
<evidence type="ECO:0000256" key="1">
    <source>
        <dbReference type="SAM" id="Phobius"/>
    </source>
</evidence>
<sequence>MAYRWAIFRNKHPLLGSGFELFVIALLIFSVVLPLVSESMFSLATAASMWLFGLTSVCVFARSEKYQSSMPN</sequence>
<proteinExistence type="predicted"/>
<keyword evidence="1" id="KW-0812">Transmembrane</keyword>
<keyword evidence="3" id="KW-1185">Reference proteome</keyword>
<dbReference type="AlphaFoldDB" id="A0A1H5RRP7"/>
<accession>A0A1H5RRP7</accession>
<dbReference type="OrthoDB" id="5898796at2"/>
<name>A0A1H5RRP7_9VIBR</name>
<evidence type="ECO:0000313" key="2">
    <source>
        <dbReference type="EMBL" id="SEF40985.1"/>
    </source>
</evidence>
<feature type="transmembrane region" description="Helical" evidence="1">
    <location>
        <begin position="39"/>
        <end position="61"/>
    </location>
</feature>
<keyword evidence="1" id="KW-0472">Membrane</keyword>
<gene>
    <name evidence="2" type="ORF">SAMN04488244_10188</name>
</gene>
<feature type="transmembrane region" description="Helical" evidence="1">
    <location>
        <begin position="12"/>
        <end position="33"/>
    </location>
</feature>
<keyword evidence="1" id="KW-1133">Transmembrane helix</keyword>
<reference evidence="3" key="1">
    <citation type="submission" date="2016-10" db="EMBL/GenBank/DDBJ databases">
        <authorList>
            <person name="Varghese N."/>
            <person name="Submissions S."/>
        </authorList>
    </citation>
    <scope>NUCLEOTIDE SEQUENCE [LARGE SCALE GENOMIC DNA]</scope>
    <source>
        <strain evidence="3">CGMCC 1.7062</strain>
    </source>
</reference>
<evidence type="ECO:0000313" key="3">
    <source>
        <dbReference type="Proteomes" id="UP000236721"/>
    </source>
</evidence>
<dbReference type="Proteomes" id="UP000236721">
    <property type="component" value="Unassembled WGS sequence"/>
</dbReference>